<proteinExistence type="predicted"/>
<protein>
    <submittedName>
        <fullName evidence="1">Uncharacterized protein</fullName>
    </submittedName>
</protein>
<evidence type="ECO:0000313" key="1">
    <source>
        <dbReference type="EMBL" id="PPI84858.1"/>
    </source>
</evidence>
<gene>
    <name evidence="1" type="ORF">KEHDKFFH_06530</name>
</gene>
<name>A0A2S5ZC30_9GAMM</name>
<accession>A0A2S5ZC30</accession>
<sequence length="101" mass="11137">MSLFVGLRFANPTYVVAGVKTLKTFTPVRKSAGEVPLQDCLWPWMATVKRTWVRRSAYEAKLHATAERLQSAIAGWTRVRVLVACPEGEPPPGDTPKAEGL</sequence>
<reference evidence="1 2" key="1">
    <citation type="submission" date="2018-01" db="EMBL/GenBank/DDBJ databases">
        <title>Complete genome sequences of the type strains of Marinobacter flavimaris and Marinobacter maroccanus.</title>
        <authorList>
            <person name="Palau M."/>
            <person name="Boujida N."/>
            <person name="Manresa A."/>
            <person name="Minana-Galbis D."/>
        </authorList>
    </citation>
    <scope>NUCLEOTIDE SEQUENCE [LARGE SCALE GENOMIC DNA]</scope>
    <source>
        <strain evidence="1 2">N4</strain>
    </source>
</reference>
<dbReference type="EMBL" id="PSSX01000004">
    <property type="protein sequence ID" value="PPI84858.1"/>
    <property type="molecule type" value="Genomic_DNA"/>
</dbReference>
<comment type="caution">
    <text evidence="1">The sequence shown here is derived from an EMBL/GenBank/DDBJ whole genome shotgun (WGS) entry which is preliminary data.</text>
</comment>
<dbReference type="Proteomes" id="UP000239917">
    <property type="component" value="Unassembled WGS sequence"/>
</dbReference>
<dbReference type="AlphaFoldDB" id="A0A2S5ZC30"/>
<organism evidence="1 2">
    <name type="scientific">Marinobacter maroccanus</name>
    <dbReference type="NCBI Taxonomy" id="2055143"/>
    <lineage>
        <taxon>Bacteria</taxon>
        <taxon>Pseudomonadati</taxon>
        <taxon>Pseudomonadota</taxon>
        <taxon>Gammaproteobacteria</taxon>
        <taxon>Pseudomonadales</taxon>
        <taxon>Marinobacteraceae</taxon>
        <taxon>Marinobacter</taxon>
    </lineage>
</organism>
<keyword evidence="2" id="KW-1185">Reference proteome</keyword>
<evidence type="ECO:0000313" key="2">
    <source>
        <dbReference type="Proteomes" id="UP000239917"/>
    </source>
</evidence>